<dbReference type="EMBL" id="MJIE01000001">
    <property type="protein sequence ID" value="OLR55853.1"/>
    <property type="molecule type" value="Genomic_DNA"/>
</dbReference>
<dbReference type="Proteomes" id="UP000187404">
    <property type="component" value="Unassembled WGS sequence"/>
</dbReference>
<dbReference type="AlphaFoldDB" id="A0A1Q9JI25"/>
<evidence type="ECO:0000313" key="3">
    <source>
        <dbReference type="Proteomes" id="UP000187404"/>
    </source>
</evidence>
<evidence type="ECO:0000313" key="2">
    <source>
        <dbReference type="EMBL" id="OLR55853.1"/>
    </source>
</evidence>
<accession>A0A1Q9JI25</accession>
<name>A0A1Q9JI25_9FIRM</name>
<keyword evidence="1" id="KW-0812">Transmembrane</keyword>
<reference evidence="2 3" key="1">
    <citation type="journal article" date="2016" name="Appl. Environ. Microbiol.">
        <title>Function and Phylogeny of Bacterial Butyryl Coenzyme A:Acetate Transferases and Their Diversity in the Proximal Colon of Swine.</title>
        <authorList>
            <person name="Trachsel J."/>
            <person name="Bayles D.O."/>
            <person name="Looft T."/>
            <person name="Levine U.Y."/>
            <person name="Allen H.K."/>
        </authorList>
    </citation>
    <scope>NUCLEOTIDE SEQUENCE [LARGE SCALE GENOMIC DNA]</scope>
    <source>
        <strain evidence="2 3">68-3-10</strain>
    </source>
</reference>
<keyword evidence="1" id="KW-1133">Transmembrane helix</keyword>
<comment type="caution">
    <text evidence="2">The sequence shown here is derived from an EMBL/GenBank/DDBJ whole genome shotgun (WGS) entry which is preliminary data.</text>
</comment>
<keyword evidence="1" id="KW-0472">Membrane</keyword>
<feature type="transmembrane region" description="Helical" evidence="1">
    <location>
        <begin position="6"/>
        <end position="24"/>
    </location>
</feature>
<evidence type="ECO:0000256" key="1">
    <source>
        <dbReference type="SAM" id="Phobius"/>
    </source>
</evidence>
<gene>
    <name evidence="2" type="ORF">BHK98_07145</name>
</gene>
<feature type="transmembrane region" description="Helical" evidence="1">
    <location>
        <begin position="67"/>
        <end position="89"/>
    </location>
</feature>
<keyword evidence="3" id="KW-1185">Reference proteome</keyword>
<dbReference type="RefSeq" id="WP_075712887.1">
    <property type="nucleotide sequence ID" value="NZ_MJIE01000001.1"/>
</dbReference>
<sequence length="129" mass="14776">MVMNLLEALMIICFGLSWPISIYRSYVSRTAKGKSLFFEVFLWIGYVFGITRKILQLNAGDNINALFYLGLVFYILNIIEITVDMGLYFRNSRLDRIRDAALEAELVKGEVAEDILSSISENEDFESTK</sequence>
<protein>
    <submittedName>
        <fullName evidence="2">Uncharacterized protein</fullName>
    </submittedName>
</protein>
<proteinExistence type="predicted"/>
<feature type="transmembrane region" description="Helical" evidence="1">
    <location>
        <begin position="36"/>
        <end position="55"/>
    </location>
</feature>
<organism evidence="2 3">
    <name type="scientific">Hornefia porci</name>
    <dbReference type="NCBI Taxonomy" id="2652292"/>
    <lineage>
        <taxon>Bacteria</taxon>
        <taxon>Bacillati</taxon>
        <taxon>Bacillota</taxon>
        <taxon>Clostridia</taxon>
        <taxon>Peptostreptococcales</taxon>
        <taxon>Anaerovoracaceae</taxon>
        <taxon>Hornefia</taxon>
    </lineage>
</organism>